<sequence>MLGFFNGKNVRHHFMGVYGKVVQIRELVEVIDQVFDSFHKVNSISKTMLGPRKPSAKKLDKLR</sequence>
<gene>
    <name evidence="1" type="ORF">BPA01_10120</name>
</gene>
<dbReference type="Proteomes" id="UP000316882">
    <property type="component" value="Unassembled WGS sequence"/>
</dbReference>
<dbReference type="RefSeq" id="WP_063227780.1">
    <property type="nucleotide sequence ID" value="NZ_BJMH01000004.1"/>
</dbReference>
<organism evidence="1 2">
    <name type="scientific">Brevibacillus parabrevis</name>
    <dbReference type="NCBI Taxonomy" id="54914"/>
    <lineage>
        <taxon>Bacteria</taxon>
        <taxon>Bacillati</taxon>
        <taxon>Bacillota</taxon>
        <taxon>Bacilli</taxon>
        <taxon>Bacillales</taxon>
        <taxon>Paenibacillaceae</taxon>
        <taxon>Brevibacillus</taxon>
    </lineage>
</organism>
<comment type="caution">
    <text evidence="1">The sequence shown here is derived from an EMBL/GenBank/DDBJ whole genome shotgun (WGS) entry which is preliminary data.</text>
</comment>
<name>A0A4Y3PAJ3_BREPA</name>
<reference evidence="1 2" key="1">
    <citation type="submission" date="2019-06" db="EMBL/GenBank/DDBJ databases">
        <title>Whole genome shotgun sequence of Brevibacillus parabrevis NBRC 12334.</title>
        <authorList>
            <person name="Hosoyama A."/>
            <person name="Uohara A."/>
            <person name="Ohji S."/>
            <person name="Ichikawa N."/>
        </authorList>
    </citation>
    <scope>NUCLEOTIDE SEQUENCE [LARGE SCALE GENOMIC DNA]</scope>
    <source>
        <strain evidence="1 2">NBRC 12334</strain>
    </source>
</reference>
<dbReference type="AlphaFoldDB" id="A0A4Y3PAJ3"/>
<dbReference type="OrthoDB" id="2472503at2"/>
<proteinExistence type="predicted"/>
<accession>A0A4Y3PAJ3</accession>
<dbReference type="GeneID" id="87613931"/>
<dbReference type="EMBL" id="BJMH01000004">
    <property type="protein sequence ID" value="GEB31432.1"/>
    <property type="molecule type" value="Genomic_DNA"/>
</dbReference>
<evidence type="ECO:0000313" key="1">
    <source>
        <dbReference type="EMBL" id="GEB31432.1"/>
    </source>
</evidence>
<evidence type="ECO:0000313" key="2">
    <source>
        <dbReference type="Proteomes" id="UP000316882"/>
    </source>
</evidence>
<keyword evidence="2" id="KW-1185">Reference proteome</keyword>
<protein>
    <submittedName>
        <fullName evidence="1">Uncharacterized protein</fullName>
    </submittedName>
</protein>